<dbReference type="Proteomes" id="UP000600918">
    <property type="component" value="Unassembled WGS sequence"/>
</dbReference>
<evidence type="ECO:0000313" key="2">
    <source>
        <dbReference type="EMBL" id="KAF7415679.1"/>
    </source>
</evidence>
<accession>A0A834U454</accession>
<sequence length="113" mass="13170">MADIDVQHRDSFLCVSVYVWDGYLSVTEVPSRHRMCPTSAIRTNCTEKGQEADRYSPTTTEQKTPEDNVRRAARQFHKKPTREFPMGILICRRVTMQEGKDKYTIIVRDYVLV</sequence>
<keyword evidence="3" id="KW-1185">Reference proteome</keyword>
<comment type="caution">
    <text evidence="2">The sequence shown here is derived from an EMBL/GenBank/DDBJ whole genome shotgun (WGS) entry which is preliminary data.</text>
</comment>
<protein>
    <submittedName>
        <fullName evidence="2">Uncharacterized protein</fullName>
    </submittedName>
</protein>
<organism evidence="2 3">
    <name type="scientific">Vespula pensylvanica</name>
    <name type="common">Western yellow jacket</name>
    <name type="synonym">Wasp</name>
    <dbReference type="NCBI Taxonomy" id="30213"/>
    <lineage>
        <taxon>Eukaryota</taxon>
        <taxon>Metazoa</taxon>
        <taxon>Ecdysozoa</taxon>
        <taxon>Arthropoda</taxon>
        <taxon>Hexapoda</taxon>
        <taxon>Insecta</taxon>
        <taxon>Pterygota</taxon>
        <taxon>Neoptera</taxon>
        <taxon>Endopterygota</taxon>
        <taxon>Hymenoptera</taxon>
        <taxon>Apocrita</taxon>
        <taxon>Aculeata</taxon>
        <taxon>Vespoidea</taxon>
        <taxon>Vespidae</taxon>
        <taxon>Vespinae</taxon>
        <taxon>Vespula</taxon>
    </lineage>
</organism>
<reference evidence="2" key="1">
    <citation type="journal article" date="2020" name="G3 (Bethesda)">
        <title>High-Quality Assemblies for Three Invasive Social Wasps from the &lt;i&gt;Vespula&lt;/i&gt; Genus.</title>
        <authorList>
            <person name="Harrop T.W.R."/>
            <person name="Guhlin J."/>
            <person name="McLaughlin G.M."/>
            <person name="Permina E."/>
            <person name="Stockwell P."/>
            <person name="Gilligan J."/>
            <person name="Le Lec M.F."/>
            <person name="Gruber M.A.M."/>
            <person name="Quinn O."/>
            <person name="Lovegrove M."/>
            <person name="Duncan E.J."/>
            <person name="Remnant E.J."/>
            <person name="Van Eeckhoven J."/>
            <person name="Graham B."/>
            <person name="Knapp R.A."/>
            <person name="Langford K.W."/>
            <person name="Kronenberg Z."/>
            <person name="Press M.O."/>
            <person name="Eacker S.M."/>
            <person name="Wilson-Rankin E.E."/>
            <person name="Purcell J."/>
            <person name="Lester P.J."/>
            <person name="Dearden P.K."/>
        </authorList>
    </citation>
    <scope>NUCLEOTIDE SEQUENCE</scope>
    <source>
        <strain evidence="2">Volc-1</strain>
    </source>
</reference>
<feature type="region of interest" description="Disordered" evidence="1">
    <location>
        <begin position="46"/>
        <end position="69"/>
    </location>
</feature>
<evidence type="ECO:0000256" key="1">
    <source>
        <dbReference type="SAM" id="MobiDB-lite"/>
    </source>
</evidence>
<name>A0A834U454_VESPE</name>
<dbReference type="EMBL" id="JACSDY010000011">
    <property type="protein sequence ID" value="KAF7415679.1"/>
    <property type="molecule type" value="Genomic_DNA"/>
</dbReference>
<proteinExistence type="predicted"/>
<evidence type="ECO:0000313" key="3">
    <source>
        <dbReference type="Proteomes" id="UP000600918"/>
    </source>
</evidence>
<dbReference type="AlphaFoldDB" id="A0A834U454"/>
<gene>
    <name evidence="2" type="ORF">H0235_012271</name>
</gene>